<keyword evidence="3" id="KW-0862">Zinc</keyword>
<evidence type="ECO:0000256" key="4">
    <source>
        <dbReference type="SAM" id="MobiDB-lite"/>
    </source>
</evidence>
<name>A0ABP9YKC9_9FUNG</name>
<comment type="caution">
    <text evidence="6">The sequence shown here is derived from an EMBL/GenBank/DDBJ whole genome shotgun (WGS) entry which is preliminary data.</text>
</comment>
<evidence type="ECO:0000256" key="3">
    <source>
        <dbReference type="ARBA" id="ARBA00022833"/>
    </source>
</evidence>
<proteinExistence type="predicted"/>
<feature type="domain" description="Zinc finger PHD-type" evidence="5">
    <location>
        <begin position="157"/>
        <end position="202"/>
    </location>
</feature>
<evidence type="ECO:0000256" key="1">
    <source>
        <dbReference type="ARBA" id="ARBA00022723"/>
    </source>
</evidence>
<evidence type="ECO:0000313" key="7">
    <source>
        <dbReference type="Proteomes" id="UP001473302"/>
    </source>
</evidence>
<evidence type="ECO:0000313" key="6">
    <source>
        <dbReference type="EMBL" id="GAA5807324.1"/>
    </source>
</evidence>
<accession>A0ABP9YKC9</accession>
<dbReference type="EMBL" id="BAABUK010000002">
    <property type="protein sequence ID" value="GAA5807324.1"/>
    <property type="molecule type" value="Genomic_DNA"/>
</dbReference>
<feature type="region of interest" description="Disordered" evidence="4">
    <location>
        <begin position="1"/>
        <end position="113"/>
    </location>
</feature>
<evidence type="ECO:0000256" key="2">
    <source>
        <dbReference type="ARBA" id="ARBA00022771"/>
    </source>
</evidence>
<dbReference type="InterPro" id="IPR001965">
    <property type="entry name" value="Znf_PHD"/>
</dbReference>
<reference evidence="6 7" key="1">
    <citation type="submission" date="2024-04" db="EMBL/GenBank/DDBJ databases">
        <title>genome sequences of Mucor flavus KT1a and Helicostylum pulchrum KT1b strains isolated from the surface of a dry-aged beef.</title>
        <authorList>
            <person name="Toyotome T."/>
            <person name="Hosono M."/>
            <person name="Torimaru M."/>
            <person name="Fukuda K."/>
            <person name="Mikami N."/>
        </authorList>
    </citation>
    <scope>NUCLEOTIDE SEQUENCE [LARGE SCALE GENOMIC DNA]</scope>
    <source>
        <strain evidence="6 7">KT1a</strain>
    </source>
</reference>
<dbReference type="SMART" id="SM00249">
    <property type="entry name" value="PHD"/>
    <property type="match status" value="1"/>
</dbReference>
<keyword evidence="1" id="KW-0479">Metal-binding</keyword>
<dbReference type="Gene3D" id="3.30.40.10">
    <property type="entry name" value="Zinc/RING finger domain, C3HC4 (zinc finger)"/>
    <property type="match status" value="1"/>
</dbReference>
<dbReference type="InterPro" id="IPR013083">
    <property type="entry name" value="Znf_RING/FYVE/PHD"/>
</dbReference>
<sequence length="316" mass="35889">MKENRNSHAYITSAYDQPISQVKVKANNSKKEASTKQRPTMGGKTISAINKAQSKVKMTPQELKSLSRRINPSEPLATPHSSPAKPPLPSSSSLSLSKRRRNSQQPQTQPTKIIKINDDETQFICEPCNKKYKTRNGLAYHLERCKYKSIESKVIIKCICQDDTTTNDSSTMIECVACNTWLHLRCVGSVTNEANYRCIRCTKEDHSSKIIKLSELYPKVKEDTTEYHYISLFTDEPRNTFFEDGLTPSADFSDWQTETPCLLFSEDPSSSPPYDFSSPPNDFYSSGLLSPTLLPQSDWFHFANFELDFQAQQENI</sequence>
<dbReference type="SUPFAM" id="SSF57903">
    <property type="entry name" value="FYVE/PHD zinc finger"/>
    <property type="match status" value="1"/>
</dbReference>
<protein>
    <recommendedName>
        <fullName evidence="5">Zinc finger PHD-type domain-containing protein</fullName>
    </recommendedName>
</protein>
<feature type="compositionally biased region" description="Polar residues" evidence="4">
    <location>
        <begin position="7"/>
        <end position="20"/>
    </location>
</feature>
<keyword evidence="2" id="KW-0863">Zinc-finger</keyword>
<evidence type="ECO:0000259" key="5">
    <source>
        <dbReference type="SMART" id="SM00249"/>
    </source>
</evidence>
<dbReference type="InterPro" id="IPR011011">
    <property type="entry name" value="Znf_FYVE_PHD"/>
</dbReference>
<gene>
    <name evidence="6" type="ORF">MFLAVUS_000682</name>
</gene>
<dbReference type="Proteomes" id="UP001473302">
    <property type="component" value="Unassembled WGS sequence"/>
</dbReference>
<keyword evidence="7" id="KW-1185">Reference proteome</keyword>
<organism evidence="6 7">
    <name type="scientific">Mucor flavus</name>
    <dbReference type="NCBI Taxonomy" id="439312"/>
    <lineage>
        <taxon>Eukaryota</taxon>
        <taxon>Fungi</taxon>
        <taxon>Fungi incertae sedis</taxon>
        <taxon>Mucoromycota</taxon>
        <taxon>Mucoromycotina</taxon>
        <taxon>Mucoromycetes</taxon>
        <taxon>Mucorales</taxon>
        <taxon>Mucorineae</taxon>
        <taxon>Mucoraceae</taxon>
        <taxon>Mucor</taxon>
    </lineage>
</organism>